<feature type="region of interest" description="Disordered" evidence="2">
    <location>
        <begin position="120"/>
        <end position="140"/>
    </location>
</feature>
<dbReference type="InterPro" id="IPR051937">
    <property type="entry name" value="R3H_domain_containing"/>
</dbReference>
<evidence type="ECO:0000259" key="3">
    <source>
        <dbReference type="PROSITE" id="PS51061"/>
    </source>
</evidence>
<evidence type="ECO:0000313" key="5">
    <source>
        <dbReference type="Proteomes" id="UP000510647"/>
    </source>
</evidence>
<protein>
    <recommendedName>
        <fullName evidence="3">R3H domain-containing protein</fullName>
    </recommendedName>
</protein>
<dbReference type="SMART" id="SM00393">
    <property type="entry name" value="R3H"/>
    <property type="match status" value="1"/>
</dbReference>
<feature type="compositionally biased region" description="Basic and acidic residues" evidence="2">
    <location>
        <begin position="222"/>
        <end position="240"/>
    </location>
</feature>
<evidence type="ECO:0000256" key="2">
    <source>
        <dbReference type="SAM" id="MobiDB-lite"/>
    </source>
</evidence>
<gene>
    <name evidence="4" type="ORF">HG537_0B04780</name>
</gene>
<dbReference type="PANTHER" id="PTHR15672:SF8">
    <property type="entry name" value="PROTEIN ENCORE"/>
    <property type="match status" value="1"/>
</dbReference>
<dbReference type="PANTHER" id="PTHR15672">
    <property type="entry name" value="CAMP-REGULATED PHOSPHOPROTEIN 21 RELATED R3H DOMAIN CONTAINING PROTEIN"/>
    <property type="match status" value="1"/>
</dbReference>
<dbReference type="AlphaFoldDB" id="A0A7H9HP82"/>
<dbReference type="Pfam" id="PF01424">
    <property type="entry name" value="R3H"/>
    <property type="match status" value="1"/>
</dbReference>
<feature type="compositionally biased region" description="Polar residues" evidence="2">
    <location>
        <begin position="120"/>
        <end position="136"/>
    </location>
</feature>
<feature type="region of interest" description="Disordered" evidence="2">
    <location>
        <begin position="158"/>
        <end position="241"/>
    </location>
</feature>
<dbReference type="CDD" id="cd02642">
    <property type="entry name" value="R3H_encore_like"/>
    <property type="match status" value="1"/>
</dbReference>
<dbReference type="PROSITE" id="PS51061">
    <property type="entry name" value="R3H"/>
    <property type="match status" value="1"/>
</dbReference>
<sequence>MVTALFHKPHDRQFIIDLENSIVSFIRSNAESYELRPMNSYYRLLSHQIADYHNLKHTLARAPSNYVIIFKGAGFQRISGKPLLQELEPIGSTLENVQHLQEMRSSKKYKILKRIEGQDGNTSPLLMDSETSSIGLSSDFDGSKADLELQRIQRERQYERKKQEIFDTPHKEGVSSDRDDDGSSPQPSQFETSRYRFYNIDSPPPPQPRYNNRRKKVNYHNGNKDRRNFSDNKFNHKEYHAAPGRPYNMGYMTYPTTTMGSGQGHHPLLPMIYPAPFPMDGNNGYIPPFMYQPVTNGMVPPKGPIPAGYMAFPPPFHYSQHAPNYQPMPLEVQNRKYSQANSDEPGSSSAGASNPAIQSRDGNQKADPNSIRAKNEVIDSAIDETANGIGNLSV</sequence>
<evidence type="ECO:0000256" key="1">
    <source>
        <dbReference type="ARBA" id="ARBA00022553"/>
    </source>
</evidence>
<feature type="domain" description="R3H" evidence="3">
    <location>
        <begin position="12"/>
        <end position="74"/>
    </location>
</feature>
<dbReference type="SUPFAM" id="SSF82708">
    <property type="entry name" value="R3H domain"/>
    <property type="match status" value="1"/>
</dbReference>
<organism evidence="4 5">
    <name type="scientific">Torulaspora globosa</name>
    <dbReference type="NCBI Taxonomy" id="48254"/>
    <lineage>
        <taxon>Eukaryota</taxon>
        <taxon>Fungi</taxon>
        <taxon>Dikarya</taxon>
        <taxon>Ascomycota</taxon>
        <taxon>Saccharomycotina</taxon>
        <taxon>Saccharomycetes</taxon>
        <taxon>Saccharomycetales</taxon>
        <taxon>Saccharomycetaceae</taxon>
        <taxon>Torulaspora</taxon>
    </lineage>
</organism>
<dbReference type="GO" id="GO:0003676">
    <property type="term" value="F:nucleic acid binding"/>
    <property type="evidence" value="ECO:0007669"/>
    <property type="project" value="UniProtKB-UniRule"/>
</dbReference>
<dbReference type="GO" id="GO:0006012">
    <property type="term" value="P:galactose metabolic process"/>
    <property type="evidence" value="ECO:0007669"/>
    <property type="project" value="TreeGrafter"/>
</dbReference>
<dbReference type="InterPro" id="IPR036867">
    <property type="entry name" value="R3H_dom_sf"/>
</dbReference>
<dbReference type="InterPro" id="IPR001374">
    <property type="entry name" value="R3H_dom"/>
</dbReference>
<keyword evidence="1" id="KW-0597">Phosphoprotein</keyword>
<dbReference type="OrthoDB" id="278430at2759"/>
<name>A0A7H9HP82_9SACH</name>
<dbReference type="Gene3D" id="3.30.1370.50">
    <property type="entry name" value="R3H-like domain"/>
    <property type="match status" value="1"/>
</dbReference>
<dbReference type="Proteomes" id="UP000510647">
    <property type="component" value="Chromosome 2"/>
</dbReference>
<accession>A0A7H9HP82</accession>
<reference evidence="4 5" key="1">
    <citation type="submission" date="2020-06" db="EMBL/GenBank/DDBJ databases">
        <title>The yeast mating-type switching endonuclease HO is a domesticated member of an unorthodox homing genetic element family.</title>
        <authorList>
            <person name="Coughlan A.Y."/>
            <person name="Lombardi L."/>
            <person name="Braun-Galleani S."/>
            <person name="Martos A.R."/>
            <person name="Galeote V."/>
            <person name="Bigey F."/>
            <person name="Dequin S."/>
            <person name="Byrne K.P."/>
            <person name="Wolfe K.H."/>
        </authorList>
    </citation>
    <scope>NUCLEOTIDE SEQUENCE [LARGE SCALE GENOMIC DNA]</scope>
    <source>
        <strain evidence="4 5">CBS2947</strain>
    </source>
</reference>
<feature type="compositionally biased region" description="Polar residues" evidence="2">
    <location>
        <begin position="335"/>
        <end position="345"/>
    </location>
</feature>
<proteinExistence type="predicted"/>
<feature type="region of interest" description="Disordered" evidence="2">
    <location>
        <begin position="335"/>
        <end position="394"/>
    </location>
</feature>
<feature type="compositionally biased region" description="Basic and acidic residues" evidence="2">
    <location>
        <begin position="158"/>
        <end position="177"/>
    </location>
</feature>
<dbReference type="EMBL" id="CP059268">
    <property type="protein sequence ID" value="QLQ79130.1"/>
    <property type="molecule type" value="Genomic_DNA"/>
</dbReference>
<keyword evidence="5" id="KW-1185">Reference proteome</keyword>
<evidence type="ECO:0000313" key="4">
    <source>
        <dbReference type="EMBL" id="QLQ79130.1"/>
    </source>
</evidence>